<organism evidence="1 2">
    <name type="scientific">Ambrosiozyma monospora</name>
    <name type="common">Yeast</name>
    <name type="synonym">Endomycopsis monosporus</name>
    <dbReference type="NCBI Taxonomy" id="43982"/>
    <lineage>
        <taxon>Eukaryota</taxon>
        <taxon>Fungi</taxon>
        <taxon>Dikarya</taxon>
        <taxon>Ascomycota</taxon>
        <taxon>Saccharomycotina</taxon>
        <taxon>Pichiomycetes</taxon>
        <taxon>Pichiales</taxon>
        <taxon>Pichiaceae</taxon>
        <taxon>Ambrosiozyma</taxon>
    </lineage>
</organism>
<name>A0ACB5UA85_AMBMO</name>
<evidence type="ECO:0000313" key="2">
    <source>
        <dbReference type="Proteomes" id="UP001165064"/>
    </source>
</evidence>
<proteinExistence type="predicted"/>
<sequence>MNRNLFTNRHVSEEMKQRIVNDVLVKEQPSQVVAMKYGLKIQRIEAIVKLAEVEQRWEEENKITKDLRKMSDVIYKMFPVYENSGLQAENLTEIPIPEKTQQSRFLTIAESQPFGPVDAAKEFGLEPAAVTLQKLSETGAHSAHTAGDMLSDLLMPRLVKLVTDTVKCSEITEKIERLVSMLLVT</sequence>
<comment type="caution">
    <text evidence="1">The sequence shown here is derived from an EMBL/GenBank/DDBJ whole genome shotgun (WGS) entry which is preliminary data.</text>
</comment>
<gene>
    <name evidence="1" type="ORF">Amon02_001259200</name>
</gene>
<accession>A0ACB5UA85</accession>
<reference evidence="1" key="1">
    <citation type="submission" date="2023-04" db="EMBL/GenBank/DDBJ databases">
        <title>Ambrosiozyma monospora NBRC 10751.</title>
        <authorList>
            <person name="Ichikawa N."/>
            <person name="Sato H."/>
            <person name="Tonouchi N."/>
        </authorList>
    </citation>
    <scope>NUCLEOTIDE SEQUENCE</scope>
    <source>
        <strain evidence="1">NBRC 10751</strain>
    </source>
</reference>
<evidence type="ECO:0000313" key="1">
    <source>
        <dbReference type="EMBL" id="GMF06177.1"/>
    </source>
</evidence>
<protein>
    <submittedName>
        <fullName evidence="1">Unnamed protein product</fullName>
    </submittedName>
</protein>
<dbReference type="Proteomes" id="UP001165064">
    <property type="component" value="Unassembled WGS sequence"/>
</dbReference>
<dbReference type="EMBL" id="BSXS01014924">
    <property type="protein sequence ID" value="GMF06177.1"/>
    <property type="molecule type" value="Genomic_DNA"/>
</dbReference>
<keyword evidence="2" id="KW-1185">Reference proteome</keyword>